<proteinExistence type="predicted"/>
<evidence type="ECO:0000313" key="2">
    <source>
        <dbReference type="Proteomes" id="UP000004471"/>
    </source>
</evidence>
<feature type="non-terminal residue" evidence="1">
    <location>
        <position position="1"/>
    </location>
</feature>
<comment type="caution">
    <text evidence="1">The sequence shown here is derived from an EMBL/GenBank/DDBJ whole genome shotgun (WGS) entry which is preliminary data.</text>
</comment>
<name>F3FYA7_PSESX</name>
<evidence type="ECO:0000313" key="1">
    <source>
        <dbReference type="EMBL" id="EGH35199.1"/>
    </source>
</evidence>
<protein>
    <submittedName>
        <fullName evidence="1">Uncharacterized protein</fullName>
    </submittedName>
</protein>
<gene>
    <name evidence="1" type="ORF">PSYJA_41867</name>
</gene>
<dbReference type="AlphaFoldDB" id="F3FYA7"/>
<dbReference type="Proteomes" id="UP000004471">
    <property type="component" value="Unassembled WGS sequence"/>
</dbReference>
<feature type="non-terminal residue" evidence="1">
    <location>
        <position position="53"/>
    </location>
</feature>
<dbReference type="HOGENOM" id="CLU_3055199_0_0_6"/>
<organism evidence="1 2">
    <name type="scientific">Pseudomonas syringae pv. japonica str. M301072</name>
    <dbReference type="NCBI Taxonomy" id="629262"/>
    <lineage>
        <taxon>Bacteria</taxon>
        <taxon>Pseudomonadati</taxon>
        <taxon>Pseudomonadota</taxon>
        <taxon>Gammaproteobacteria</taxon>
        <taxon>Pseudomonadales</taxon>
        <taxon>Pseudomonadaceae</taxon>
        <taxon>Pseudomonas</taxon>
        <taxon>Pseudomonas syringae</taxon>
    </lineage>
</organism>
<reference evidence="1 2" key="1">
    <citation type="journal article" date="2011" name="PLoS Pathog.">
        <title>Dynamic evolution of pathogenicity revealed by sequencing and comparative genomics of 19 Pseudomonas syringae isolates.</title>
        <authorList>
            <person name="Baltrus D.A."/>
            <person name="Nishimura M.T."/>
            <person name="Romanchuk A."/>
            <person name="Chang J.H."/>
            <person name="Mukhtar M.S."/>
            <person name="Cherkis K."/>
            <person name="Roach J."/>
            <person name="Grant S.R."/>
            <person name="Jones C.D."/>
            <person name="Dangl J.L."/>
        </authorList>
    </citation>
    <scope>NUCLEOTIDE SEQUENCE [LARGE SCALE GENOMIC DNA]</scope>
    <source>
        <strain evidence="2">M301072PT</strain>
    </source>
</reference>
<accession>F3FYA7</accession>
<sequence>KTQNPRHAGGFAFSGQKKIQSLQAQLSIDPIKKRSDISLIAAPEELTYTYVSH</sequence>
<dbReference type="EMBL" id="AEAH01003350">
    <property type="protein sequence ID" value="EGH35199.1"/>
    <property type="molecule type" value="Genomic_DNA"/>
</dbReference>